<comment type="caution">
    <text evidence="2">The sequence shown here is derived from an EMBL/GenBank/DDBJ whole genome shotgun (WGS) entry which is preliminary data.</text>
</comment>
<evidence type="ECO:0000313" key="2">
    <source>
        <dbReference type="EMBL" id="CAI2360464.1"/>
    </source>
</evidence>
<feature type="region of interest" description="Disordered" evidence="1">
    <location>
        <begin position="56"/>
        <end position="175"/>
    </location>
</feature>
<organism evidence="2 3">
    <name type="scientific">Euplotes crassus</name>
    <dbReference type="NCBI Taxonomy" id="5936"/>
    <lineage>
        <taxon>Eukaryota</taxon>
        <taxon>Sar</taxon>
        <taxon>Alveolata</taxon>
        <taxon>Ciliophora</taxon>
        <taxon>Intramacronucleata</taxon>
        <taxon>Spirotrichea</taxon>
        <taxon>Hypotrichia</taxon>
        <taxon>Euplotida</taxon>
        <taxon>Euplotidae</taxon>
        <taxon>Moneuplotes</taxon>
    </lineage>
</organism>
<accession>A0AAD1X4I9</accession>
<feature type="compositionally biased region" description="Basic and acidic residues" evidence="1">
    <location>
        <begin position="64"/>
        <end position="73"/>
    </location>
</feature>
<reference evidence="2" key="1">
    <citation type="submission" date="2023-07" db="EMBL/GenBank/DDBJ databases">
        <authorList>
            <consortium name="AG Swart"/>
            <person name="Singh M."/>
            <person name="Singh A."/>
            <person name="Seah K."/>
            <person name="Emmerich C."/>
        </authorList>
    </citation>
    <scope>NUCLEOTIDE SEQUENCE</scope>
    <source>
        <strain evidence="2">DP1</strain>
    </source>
</reference>
<proteinExistence type="predicted"/>
<dbReference type="Proteomes" id="UP001295684">
    <property type="component" value="Unassembled WGS sequence"/>
</dbReference>
<sequence>MNDYIYELSLRPHRQNIKMYKSIIDRLKVSKKTMLSDPYYKQFKMDFRKFIRGKDPESPIVVPEENKTFHSEKTNLSPKSKRTNQSKKSGYLSPSPSNSEPKGFTMNFSGLLNRNSEHENTQSSNSNIKADSFQNQPSSQSPQRRSSKISRHRAQNKSRTSKALNSSEDNLDFQNNPKECIKKVEKLQQQKDGTEKEFLQKSFNSFKITKKRPKTKGGSRPRLRSRYRVRVQSGLKPFSDVNKSHNYKKYRPGFSSTPFSAMSQNNDQDGILKRIDDFRIQCNSVINKNIRKDRKFFRKLKEDHRKIKITERRIKRAKMKKAIKHQEDVRAVGWGNISNPSGKPVNLFSF</sequence>
<evidence type="ECO:0000313" key="3">
    <source>
        <dbReference type="Proteomes" id="UP001295684"/>
    </source>
</evidence>
<feature type="compositionally biased region" description="Polar residues" evidence="1">
    <location>
        <begin position="121"/>
        <end position="135"/>
    </location>
</feature>
<feature type="compositionally biased region" description="Basic residues" evidence="1">
    <location>
        <begin position="145"/>
        <end position="160"/>
    </location>
</feature>
<evidence type="ECO:0000256" key="1">
    <source>
        <dbReference type="SAM" id="MobiDB-lite"/>
    </source>
</evidence>
<keyword evidence="3" id="KW-1185">Reference proteome</keyword>
<name>A0AAD1X4I9_EUPCR</name>
<gene>
    <name evidence="2" type="ORF">ECRASSUSDP1_LOCUS1768</name>
</gene>
<protein>
    <submittedName>
        <fullName evidence="2">Uncharacterized protein</fullName>
    </submittedName>
</protein>
<dbReference type="EMBL" id="CAMPGE010001662">
    <property type="protein sequence ID" value="CAI2360464.1"/>
    <property type="molecule type" value="Genomic_DNA"/>
</dbReference>
<feature type="compositionally biased region" description="Polar residues" evidence="1">
    <location>
        <begin position="161"/>
        <end position="175"/>
    </location>
</feature>
<dbReference type="AlphaFoldDB" id="A0AAD1X4I9"/>
<feature type="compositionally biased region" description="Polar residues" evidence="1">
    <location>
        <begin position="86"/>
        <end position="114"/>
    </location>
</feature>